<evidence type="ECO:0000313" key="4">
    <source>
        <dbReference type="Proteomes" id="UP000593915"/>
    </source>
</evidence>
<organism evidence="3 4">
    <name type="scientific">Treponema pedis</name>
    <dbReference type="NCBI Taxonomy" id="409322"/>
    <lineage>
        <taxon>Bacteria</taxon>
        <taxon>Pseudomonadati</taxon>
        <taxon>Spirochaetota</taxon>
        <taxon>Spirochaetia</taxon>
        <taxon>Spirochaetales</taxon>
        <taxon>Treponemataceae</taxon>
        <taxon>Treponema</taxon>
    </lineage>
</organism>
<dbReference type="Pfam" id="PF13349">
    <property type="entry name" value="DUF4097"/>
    <property type="match status" value="1"/>
</dbReference>
<dbReference type="Gene3D" id="2.160.20.120">
    <property type="match status" value="1"/>
</dbReference>
<dbReference type="RefSeq" id="WP_194075827.1">
    <property type="nucleotide sequence ID" value="NZ_CP061839.1"/>
</dbReference>
<dbReference type="EMBL" id="CP061839">
    <property type="protein sequence ID" value="QOW60241.1"/>
    <property type="molecule type" value="Genomic_DNA"/>
</dbReference>
<dbReference type="AlphaFoldDB" id="A0A7S7AWM3"/>
<feature type="transmembrane region" description="Helical" evidence="1">
    <location>
        <begin position="16"/>
        <end position="36"/>
    </location>
</feature>
<feature type="domain" description="DUF4097" evidence="2">
    <location>
        <begin position="74"/>
        <end position="284"/>
    </location>
</feature>
<keyword evidence="1" id="KW-0812">Transmembrane</keyword>
<name>A0A7S7AWM3_9SPIR</name>
<keyword evidence="1" id="KW-0472">Membrane</keyword>
<evidence type="ECO:0000256" key="1">
    <source>
        <dbReference type="SAM" id="Phobius"/>
    </source>
</evidence>
<keyword evidence="1" id="KW-1133">Transmembrane helix</keyword>
<dbReference type="InterPro" id="IPR025164">
    <property type="entry name" value="Toastrack_DUF4097"/>
</dbReference>
<accession>A0A7S7AWM3</accession>
<dbReference type="Proteomes" id="UP000593915">
    <property type="component" value="Chromosome"/>
</dbReference>
<evidence type="ECO:0000259" key="2">
    <source>
        <dbReference type="Pfam" id="PF13349"/>
    </source>
</evidence>
<proteinExistence type="predicted"/>
<gene>
    <name evidence="3" type="ORF">IFE08_10450</name>
</gene>
<sequence>MNKFKAIHQKIRRQKTVILLICLIISAALIPVFPLYSDEDKNDIYRFDKSYIEELKSGKHRANIITGEIPASVTHIKIDAFFAAVTVKSESGKPSVTYTIKGLPDKAVKIEQYFSSFKLTERRPERNEKRLYDAETFIKPIYIEVIVPENLHGTDMDISSYYAHTDISNILCKSIELDSGAGGLTVNNIQCKDFSADTGSGKNVFSNLKCKTGEFDTGSGSCTLTNCIITERADFDMGSGSVTCSGNGYIKNPDFDMESGSVYFETGAEGNIKIENERGSVYLDLKNSRIDYLDIDTDTGDVQIKNINVNKSTEISGGSGLIEFKNCIFNNTKANLGSGDFSLDGILRGTSGFITGSGSVLLNIKESSENYGVYIEGNYRHNAVRINGKNFGNDFVIGNKNSEHKIYIDKGTGEFNIDFIK</sequence>
<reference evidence="3 4" key="1">
    <citation type="submission" date="2020-09" db="EMBL/GenBank/DDBJ databases">
        <title>Characterization of Treponema spp. from bovine digital dermatitis in Korea.</title>
        <authorList>
            <person name="Espiritu H.M."/>
            <person name="Cho Y.I."/>
            <person name="Mamuad L."/>
        </authorList>
    </citation>
    <scope>NUCLEOTIDE SEQUENCE [LARGE SCALE GENOMIC DNA]</scope>
    <source>
        <strain evidence="3 4">KS1</strain>
    </source>
</reference>
<protein>
    <submittedName>
        <fullName evidence="3">DUF4097 family beta strand repeat protein</fullName>
    </submittedName>
</protein>
<evidence type="ECO:0000313" key="3">
    <source>
        <dbReference type="EMBL" id="QOW60241.1"/>
    </source>
</evidence>